<dbReference type="Proteomes" id="UP000293846">
    <property type="component" value="Unassembled WGS sequence"/>
</dbReference>
<dbReference type="Gene3D" id="3.40.1580.10">
    <property type="entry name" value="SMI1/KNR4-like"/>
    <property type="match status" value="1"/>
</dbReference>
<evidence type="ECO:0000259" key="1">
    <source>
        <dbReference type="SMART" id="SM00860"/>
    </source>
</evidence>
<dbReference type="InterPro" id="IPR037883">
    <property type="entry name" value="Knr4/Smi1-like_sf"/>
</dbReference>
<dbReference type="EMBL" id="SJTH01000064">
    <property type="protein sequence ID" value="TCJ01415.1"/>
    <property type="molecule type" value="Genomic_DNA"/>
</dbReference>
<dbReference type="OrthoDB" id="3478416at2"/>
<proteinExistence type="predicted"/>
<dbReference type="SUPFAM" id="SSF160631">
    <property type="entry name" value="SMI1/KNR4-like"/>
    <property type="match status" value="1"/>
</dbReference>
<protein>
    <submittedName>
        <fullName evidence="2">SMI1/KNR4 family protein</fullName>
    </submittedName>
</protein>
<dbReference type="RefSeq" id="WP_131238924.1">
    <property type="nucleotide sequence ID" value="NZ_CP183326.1"/>
</dbReference>
<evidence type="ECO:0000313" key="3">
    <source>
        <dbReference type="Proteomes" id="UP000293846"/>
    </source>
</evidence>
<reference evidence="2 3" key="1">
    <citation type="submission" date="2019-03" db="EMBL/GenBank/DDBJ databases">
        <authorList>
            <person name="Jensen L."/>
            <person name="Storgaard J."/>
            <person name="Sulaj E."/>
            <person name="Schramm A."/>
            <person name="Marshall I.P.G."/>
        </authorList>
    </citation>
    <scope>NUCLEOTIDE SEQUENCE [LARGE SCALE GENOMIC DNA]</scope>
    <source>
        <strain evidence="2 3">2017H2G3</strain>
    </source>
</reference>
<gene>
    <name evidence="2" type="ORF">E0Y62_24255</name>
</gene>
<evidence type="ECO:0000313" key="2">
    <source>
        <dbReference type="EMBL" id="TCJ01415.1"/>
    </source>
</evidence>
<organism evidence="2 3">
    <name type="scientific">Cytobacillus praedii</name>
    <dbReference type="NCBI Taxonomy" id="1742358"/>
    <lineage>
        <taxon>Bacteria</taxon>
        <taxon>Bacillati</taxon>
        <taxon>Bacillota</taxon>
        <taxon>Bacilli</taxon>
        <taxon>Bacillales</taxon>
        <taxon>Bacillaceae</taxon>
        <taxon>Cytobacillus</taxon>
    </lineage>
</organism>
<keyword evidence="3" id="KW-1185">Reference proteome</keyword>
<dbReference type="InterPro" id="IPR018958">
    <property type="entry name" value="Knr4/Smi1-like_dom"/>
</dbReference>
<dbReference type="AlphaFoldDB" id="A0A4R1APQ5"/>
<dbReference type="Pfam" id="PF14568">
    <property type="entry name" value="SUKH_6"/>
    <property type="match status" value="1"/>
</dbReference>
<feature type="domain" description="Knr4/Smi1-like" evidence="1">
    <location>
        <begin position="18"/>
        <end position="136"/>
    </location>
</feature>
<sequence>MWINYIEAISKDYHFKAPAANAQITLIKQQLNVELPDKLLELLNETNGVFDKYDCPLIWSTEQIVEDNLFYRNFEEYKDCYMPFDHLLFFSDAGNGDLFGFSILNGSIQKDDIFVWNHEDDSRSWIASSLEAFIKGWITGEISV</sequence>
<accession>A0A4R1APQ5</accession>
<name>A0A4R1APQ5_9BACI</name>
<comment type="caution">
    <text evidence="2">The sequence shown here is derived from an EMBL/GenBank/DDBJ whole genome shotgun (WGS) entry which is preliminary data.</text>
</comment>
<dbReference type="SMART" id="SM00860">
    <property type="entry name" value="SMI1_KNR4"/>
    <property type="match status" value="1"/>
</dbReference>